<comment type="caution">
    <text evidence="1">The sequence shown here is derived from an EMBL/GenBank/DDBJ whole genome shotgun (WGS) entry which is preliminary data.</text>
</comment>
<keyword evidence="2" id="KW-1185">Reference proteome</keyword>
<evidence type="ECO:0000313" key="1">
    <source>
        <dbReference type="EMBL" id="GBM91210.1"/>
    </source>
</evidence>
<accession>A0A4Y2JME7</accession>
<dbReference type="SUPFAM" id="SSF46938">
    <property type="entry name" value="CRAL/TRIO N-terminal domain"/>
    <property type="match status" value="1"/>
</dbReference>
<sequence length="310" mass="36788">MDYGDDFYLIRSRSIAERICSEDGVWRFHNFPGEFLIINTTLSTKDFLTSLQHRLLPLRRIPASHHYKRKLLVRKELNNCLYVFFYTMDSGSLWLLPTLDIILFPRLLNKPQFKWFLPILDLILLFPGHQNNSQFEWILLANGCHPVKRKDCTPKVFREKSIINMPDQNYEIVSKSKEFLPFEMGYLPEEFQEKVVFQLFETTRNKVQCLQEMKEMIELDKSMLGVEIGDDLIVQFLRCEKYDAQEAFSRLKNLIQLKRDHMEIFTGQKYEIIAKTCIDNIATFLPFRCPDGCAIFHVCLGEYLVYFKFM</sequence>
<dbReference type="InterPro" id="IPR036273">
    <property type="entry name" value="CRAL/TRIO_N_dom_sf"/>
</dbReference>
<gene>
    <name evidence="1" type="ORF">AVEN_4243_1</name>
</gene>
<reference evidence="1 2" key="1">
    <citation type="journal article" date="2019" name="Sci. Rep.">
        <title>Orb-weaving spider Araneus ventricosus genome elucidates the spidroin gene catalogue.</title>
        <authorList>
            <person name="Kono N."/>
            <person name="Nakamura H."/>
            <person name="Ohtoshi R."/>
            <person name="Moran D.A.P."/>
            <person name="Shinohara A."/>
            <person name="Yoshida Y."/>
            <person name="Fujiwara M."/>
            <person name="Mori M."/>
            <person name="Tomita M."/>
            <person name="Arakawa K."/>
        </authorList>
    </citation>
    <scope>NUCLEOTIDE SEQUENCE [LARGE SCALE GENOMIC DNA]</scope>
</reference>
<dbReference type="OrthoDB" id="75724at2759"/>
<dbReference type="Gene3D" id="1.10.8.20">
    <property type="entry name" value="N-terminal domain of phosphatidylinositol transfer protein sec14p"/>
    <property type="match status" value="1"/>
</dbReference>
<organism evidence="1 2">
    <name type="scientific">Araneus ventricosus</name>
    <name type="common">Orbweaver spider</name>
    <name type="synonym">Epeira ventricosa</name>
    <dbReference type="NCBI Taxonomy" id="182803"/>
    <lineage>
        <taxon>Eukaryota</taxon>
        <taxon>Metazoa</taxon>
        <taxon>Ecdysozoa</taxon>
        <taxon>Arthropoda</taxon>
        <taxon>Chelicerata</taxon>
        <taxon>Arachnida</taxon>
        <taxon>Araneae</taxon>
        <taxon>Araneomorphae</taxon>
        <taxon>Entelegynae</taxon>
        <taxon>Araneoidea</taxon>
        <taxon>Araneidae</taxon>
        <taxon>Araneus</taxon>
    </lineage>
</organism>
<dbReference type="Proteomes" id="UP000499080">
    <property type="component" value="Unassembled WGS sequence"/>
</dbReference>
<name>A0A4Y2JME7_ARAVE</name>
<dbReference type="EMBL" id="BGPR01003683">
    <property type="protein sequence ID" value="GBM91210.1"/>
    <property type="molecule type" value="Genomic_DNA"/>
</dbReference>
<proteinExistence type="predicted"/>
<evidence type="ECO:0000313" key="2">
    <source>
        <dbReference type="Proteomes" id="UP000499080"/>
    </source>
</evidence>
<dbReference type="AlphaFoldDB" id="A0A4Y2JME7"/>
<protein>
    <submittedName>
        <fullName evidence="1">Uncharacterized protein</fullName>
    </submittedName>
</protein>